<keyword evidence="3" id="KW-0723">Serine/threonine-protein kinase</keyword>
<feature type="compositionally biased region" description="Low complexity" evidence="14">
    <location>
        <begin position="518"/>
        <end position="549"/>
    </location>
</feature>
<dbReference type="GO" id="GO:0030447">
    <property type="term" value="P:filamentous growth"/>
    <property type="evidence" value="ECO:0007669"/>
    <property type="project" value="UniProtKB-ARBA"/>
</dbReference>
<dbReference type="CDD" id="cd05581">
    <property type="entry name" value="STKc_PDK1"/>
    <property type="match status" value="1"/>
</dbReference>
<dbReference type="GO" id="GO:0005524">
    <property type="term" value="F:ATP binding"/>
    <property type="evidence" value="ECO:0007669"/>
    <property type="project" value="UniProtKB-UniRule"/>
</dbReference>
<feature type="cross-link" description="Glycyl lysine isopeptide (Lys-Gly) (interchain with G-Cter in SUMO2)" evidence="12">
    <location>
        <position position="152"/>
    </location>
</feature>
<dbReference type="HOGENOM" id="CLU_008400_1_0_1"/>
<feature type="region of interest" description="Disordered" evidence="14">
    <location>
        <begin position="508"/>
        <end position="640"/>
    </location>
</feature>
<dbReference type="InterPro" id="IPR011009">
    <property type="entry name" value="Kinase-like_dom_sf"/>
</dbReference>
<evidence type="ECO:0000256" key="6">
    <source>
        <dbReference type="ARBA" id="ARBA00022777"/>
    </source>
</evidence>
<dbReference type="InterPro" id="IPR008271">
    <property type="entry name" value="Ser/Thr_kinase_AS"/>
</dbReference>
<dbReference type="GO" id="GO:0000196">
    <property type="term" value="P:cell integrity MAPK cascade"/>
    <property type="evidence" value="ECO:0007669"/>
    <property type="project" value="UniProtKB-ARBA"/>
</dbReference>
<feature type="binding site" evidence="11">
    <location>
        <begin position="154"/>
        <end position="155"/>
    </location>
    <ligand>
        <name>ATP</name>
        <dbReference type="ChEBI" id="CHEBI:30616"/>
    </ligand>
</feature>
<keyword evidence="7 11" id="KW-0067">ATP-binding</keyword>
<evidence type="ECO:0000256" key="13">
    <source>
        <dbReference type="PROSITE-ProRule" id="PRU10141"/>
    </source>
</evidence>
<evidence type="ECO:0000256" key="10">
    <source>
        <dbReference type="PIRSR" id="PIRSR630616-1"/>
    </source>
</evidence>
<feature type="active site" description="Proton acceptor" evidence="10">
    <location>
        <position position="150"/>
    </location>
</feature>
<proteinExistence type="inferred from homology"/>
<dbReference type="Pfam" id="PF25347">
    <property type="entry name" value="PH_PKH3_C"/>
    <property type="match status" value="1"/>
</dbReference>
<comment type="similarity">
    <text evidence="1">Belongs to the protein kinase superfamily. AGC Ser/Thr protein kinase family. PDPK1 subfamily.</text>
</comment>
<evidence type="ECO:0000256" key="2">
    <source>
        <dbReference type="ARBA" id="ARBA00012513"/>
    </source>
</evidence>
<dbReference type="InterPro" id="IPR039046">
    <property type="entry name" value="PDPK1"/>
</dbReference>
<dbReference type="STRING" id="284592.Q6BJ62"/>
<dbReference type="SMART" id="SM00220">
    <property type="entry name" value="S_TKc"/>
    <property type="match status" value="1"/>
</dbReference>
<evidence type="ECO:0000256" key="7">
    <source>
        <dbReference type="ARBA" id="ARBA00022840"/>
    </source>
</evidence>
<dbReference type="OMA" id="LEARIYG"/>
<comment type="catalytic activity">
    <reaction evidence="9">
        <text>L-seryl-[protein] + ATP = O-phospho-L-seryl-[protein] + ADP + H(+)</text>
        <dbReference type="Rhea" id="RHEA:17989"/>
        <dbReference type="Rhea" id="RHEA-COMP:9863"/>
        <dbReference type="Rhea" id="RHEA-COMP:11604"/>
        <dbReference type="ChEBI" id="CHEBI:15378"/>
        <dbReference type="ChEBI" id="CHEBI:29999"/>
        <dbReference type="ChEBI" id="CHEBI:30616"/>
        <dbReference type="ChEBI" id="CHEBI:83421"/>
        <dbReference type="ChEBI" id="CHEBI:456216"/>
        <dbReference type="EC" id="2.7.11.1"/>
    </reaction>
</comment>
<feature type="region of interest" description="Disordered" evidence="14">
    <location>
        <begin position="827"/>
        <end position="873"/>
    </location>
</feature>
<keyword evidence="6" id="KW-0418">Kinase</keyword>
<evidence type="ECO:0000256" key="11">
    <source>
        <dbReference type="PIRSR" id="PIRSR630616-2"/>
    </source>
</evidence>
<dbReference type="GeneID" id="2904635"/>
<evidence type="ECO:0000256" key="14">
    <source>
        <dbReference type="SAM" id="MobiDB-lite"/>
    </source>
</evidence>
<dbReference type="PANTHER" id="PTHR24350">
    <property type="entry name" value="SERINE/THREONINE-PROTEIN KINASE IAL-RELATED"/>
    <property type="match status" value="1"/>
</dbReference>
<sequence>MSGPIGSHQPNGNGPVLKKKTVKDYQFGTRIGEGSYSTVFSALDVHSNKTYAIKVLSKRHVVKEDKIKYVNIEKTTLHRLGQQHPGIVQLYYTFQDESSLFFVLDFAEYGELLSIIRKFGSLSESVSKFYMSQILDAVSFIHSKGVIHRDLKPENILVGHDFNLKITDFGAAKLLGNTSDESGEKIDYKGINQESNNGHHDHDRRGSFVGTAEYVSPELLKHNLCGIESDVWALGCILYQFFHGNPPFKGSTEYLTFEKIINVEYKYRPNAVPPDVVTIIDQLLVAEPSQRLTIPQIMASRWFSDIHWADQTYIWGRKVPRIEPYNSENGTSSSLPTPSASPYIPAMKTGSNRNMNKSSSHQQLHSQIQQLDLNLIPSVGSKTYQPATKIKKNFMPPTSASAEVPLTPPLTNNYKSPASGQFSQRPMQKQRQNSAPVVPQMNNGMNNIARLNMANTPRTPEAEHGFPKPNPSPDANKGQRANLRSNTAFAGIASSQQARNFHNRQYSTGSTQFYNKSNSQPGPSAQQGQQFAQAPNQQQQQQQQQTTPQVIQPSYAAAAAAANVSQRNNTSPTIPQMNRNSPVERNSFQRPSPPVSRPRSPQQDSTKFVKKTSSTREPPSKMNGNSSTTNEKPSETYTDQSIKFREIHGLLEPTEKILKMDVILRSTLSNKEVNRDTSQSLDDSMIDDLITRFNNTLERTSVPVITVITNQARVFFIDGSLNVMMVDLKANQGGDYSMYDYEFESISVEDEDGSIEEGQEVYGYLILELIREKGDLIFLKRVSDMNSPLIKESVKVLDKDGHEIKLGKNYGWIDCLLMAKEMVDTNKTSNRNGKTKNAPKQTQKVPGKKPKQKVPSSSSTRSETSSSVPKNASKLAYAAAAAAHK</sequence>
<dbReference type="InterPro" id="IPR017441">
    <property type="entry name" value="Protein_kinase_ATP_BS"/>
</dbReference>
<keyword evidence="5 11" id="KW-0547">Nucleotide-binding</keyword>
<dbReference type="GO" id="GO:0004674">
    <property type="term" value="F:protein serine/threonine kinase activity"/>
    <property type="evidence" value="ECO:0007669"/>
    <property type="project" value="UniProtKB-KW"/>
</dbReference>
<feature type="compositionally biased region" description="Polar residues" evidence="14">
    <location>
        <begin position="611"/>
        <end position="640"/>
    </location>
</feature>
<dbReference type="PROSITE" id="PS00108">
    <property type="entry name" value="PROTEIN_KINASE_ST"/>
    <property type="match status" value="1"/>
</dbReference>
<evidence type="ECO:0000256" key="5">
    <source>
        <dbReference type="ARBA" id="ARBA00022741"/>
    </source>
</evidence>
<dbReference type="KEGG" id="dha:DEHA2G04906g"/>
<evidence type="ECO:0000259" key="15">
    <source>
        <dbReference type="PROSITE" id="PS50011"/>
    </source>
</evidence>
<feature type="binding site" evidence="11">
    <location>
        <position position="168"/>
    </location>
    <ligand>
        <name>ATP</name>
        <dbReference type="ChEBI" id="CHEBI:30616"/>
    </ligand>
</feature>
<dbReference type="InterPro" id="IPR057614">
    <property type="entry name" value="PH_PKH3_C"/>
</dbReference>
<dbReference type="InterPro" id="IPR000719">
    <property type="entry name" value="Prot_kinase_dom"/>
</dbReference>
<dbReference type="FunCoup" id="Q6BJ62">
    <property type="interactions" value="300"/>
</dbReference>
<dbReference type="Proteomes" id="UP000000599">
    <property type="component" value="Chromosome G"/>
</dbReference>
<protein>
    <recommendedName>
        <fullName evidence="2">non-specific serine/threonine protein kinase</fullName>
        <ecNumber evidence="2">2.7.11.1</ecNumber>
    </recommendedName>
</protein>
<dbReference type="InParanoid" id="Q6BJ62"/>
<keyword evidence="17" id="KW-1185">Reference proteome</keyword>
<evidence type="ECO:0000256" key="4">
    <source>
        <dbReference type="ARBA" id="ARBA00022679"/>
    </source>
</evidence>
<feature type="region of interest" description="Disordered" evidence="14">
    <location>
        <begin position="413"/>
        <end position="442"/>
    </location>
</feature>
<dbReference type="OrthoDB" id="347657at2759"/>
<dbReference type="eggNOG" id="KOG0592">
    <property type="taxonomic scope" value="Eukaryota"/>
</dbReference>
<dbReference type="PROSITE" id="PS00107">
    <property type="entry name" value="PROTEIN_KINASE_ATP"/>
    <property type="match status" value="1"/>
</dbReference>
<feature type="compositionally biased region" description="Polar residues" evidence="14">
    <location>
        <begin position="508"/>
        <end position="517"/>
    </location>
</feature>
<accession>Q6BJ62</accession>
<dbReference type="Gene3D" id="1.10.510.10">
    <property type="entry name" value="Transferase(Phosphotransferase) domain 1"/>
    <property type="match status" value="1"/>
</dbReference>
<dbReference type="SUPFAM" id="SSF56112">
    <property type="entry name" value="Protein kinase-like (PK-like)"/>
    <property type="match status" value="1"/>
</dbReference>
<reference evidence="16 17" key="1">
    <citation type="journal article" date="2004" name="Nature">
        <title>Genome evolution in yeasts.</title>
        <authorList>
            <consortium name="Genolevures"/>
            <person name="Dujon B."/>
            <person name="Sherman D."/>
            <person name="Fischer G."/>
            <person name="Durrens P."/>
            <person name="Casaregola S."/>
            <person name="Lafontaine I."/>
            <person name="de Montigny J."/>
            <person name="Marck C."/>
            <person name="Neuveglise C."/>
            <person name="Talla E."/>
            <person name="Goffard N."/>
            <person name="Frangeul L."/>
            <person name="Aigle M."/>
            <person name="Anthouard V."/>
            <person name="Babour A."/>
            <person name="Barbe V."/>
            <person name="Barnay S."/>
            <person name="Blanchin S."/>
            <person name="Beckerich J.M."/>
            <person name="Beyne E."/>
            <person name="Bleykasten C."/>
            <person name="Boisrame A."/>
            <person name="Boyer J."/>
            <person name="Cattolico L."/>
            <person name="Confanioleri F."/>
            <person name="de Daruvar A."/>
            <person name="Despons L."/>
            <person name="Fabre E."/>
            <person name="Fairhead C."/>
            <person name="Ferry-Dumazet H."/>
            <person name="Groppi A."/>
            <person name="Hantraye F."/>
            <person name="Hennequin C."/>
            <person name="Jauniaux N."/>
            <person name="Joyet P."/>
            <person name="Kachouri R."/>
            <person name="Kerrest A."/>
            <person name="Koszul R."/>
            <person name="Lemaire M."/>
            <person name="Lesur I."/>
            <person name="Ma L."/>
            <person name="Muller H."/>
            <person name="Nicaud J.M."/>
            <person name="Nikolski M."/>
            <person name="Oztas S."/>
            <person name="Ozier-Kalogeropoulos O."/>
            <person name="Pellenz S."/>
            <person name="Potier S."/>
            <person name="Richard G.F."/>
            <person name="Straub M.L."/>
            <person name="Suleau A."/>
            <person name="Swennene D."/>
            <person name="Tekaia F."/>
            <person name="Wesolowski-Louvel M."/>
            <person name="Westhof E."/>
            <person name="Wirth B."/>
            <person name="Zeniou-Meyer M."/>
            <person name="Zivanovic I."/>
            <person name="Bolotin-Fukuhara M."/>
            <person name="Thierry A."/>
            <person name="Bouchier C."/>
            <person name="Caudron B."/>
            <person name="Scarpelli C."/>
            <person name="Gaillardin C."/>
            <person name="Weissenbach J."/>
            <person name="Wincker P."/>
            <person name="Souciet J.L."/>
        </authorList>
    </citation>
    <scope>NUCLEOTIDE SEQUENCE [LARGE SCALE GENOMIC DNA]</scope>
    <source>
        <strain evidence="17">ATCC 36239 / CBS 767 / BCRC 21394 / JCM 1990 / NBRC 0083 / IGC 2968</strain>
    </source>
</reference>
<evidence type="ECO:0000313" key="16">
    <source>
        <dbReference type="EMBL" id="CAG90216.2"/>
    </source>
</evidence>
<dbReference type="InterPro" id="IPR030616">
    <property type="entry name" value="Aur-like"/>
</dbReference>
<feature type="binding site" evidence="11">
    <location>
        <begin position="105"/>
        <end position="107"/>
    </location>
    <ligand>
        <name>ATP</name>
        <dbReference type="ChEBI" id="CHEBI:30616"/>
    </ligand>
</feature>
<feature type="compositionally biased region" description="Low complexity" evidence="14">
    <location>
        <begin position="853"/>
        <end position="867"/>
    </location>
</feature>
<feature type="binding site" evidence="11 13">
    <location>
        <position position="54"/>
    </location>
    <ligand>
        <name>ATP</name>
        <dbReference type="ChEBI" id="CHEBI:30616"/>
    </ligand>
</feature>
<keyword evidence="4" id="KW-0808">Transferase</keyword>
<feature type="region of interest" description="Disordered" evidence="14">
    <location>
        <begin position="457"/>
        <end position="480"/>
    </location>
</feature>
<dbReference type="FunFam" id="3.30.200.20:FF:000128">
    <property type="entry name" value="Serine/threonine-protein kinase ksg1"/>
    <property type="match status" value="1"/>
</dbReference>
<evidence type="ECO:0000256" key="12">
    <source>
        <dbReference type="PIRSR" id="PIRSR630616-3"/>
    </source>
</evidence>
<dbReference type="PROSITE" id="PS50011">
    <property type="entry name" value="PROTEIN_KINASE_DOM"/>
    <property type="match status" value="1"/>
</dbReference>
<dbReference type="VEuPathDB" id="FungiDB:DEHA2G04906g"/>
<dbReference type="RefSeq" id="XP_461759.2">
    <property type="nucleotide sequence ID" value="XM_461759.1"/>
</dbReference>
<dbReference type="EMBL" id="CR382139">
    <property type="protein sequence ID" value="CAG90216.2"/>
    <property type="molecule type" value="Genomic_DNA"/>
</dbReference>
<evidence type="ECO:0000256" key="3">
    <source>
        <dbReference type="ARBA" id="ARBA00022527"/>
    </source>
</evidence>
<comment type="catalytic activity">
    <reaction evidence="8">
        <text>L-threonyl-[protein] + ATP = O-phospho-L-threonyl-[protein] + ADP + H(+)</text>
        <dbReference type="Rhea" id="RHEA:46608"/>
        <dbReference type="Rhea" id="RHEA-COMP:11060"/>
        <dbReference type="Rhea" id="RHEA-COMP:11605"/>
        <dbReference type="ChEBI" id="CHEBI:15378"/>
        <dbReference type="ChEBI" id="CHEBI:30013"/>
        <dbReference type="ChEBI" id="CHEBI:30616"/>
        <dbReference type="ChEBI" id="CHEBI:61977"/>
        <dbReference type="ChEBI" id="CHEBI:456216"/>
        <dbReference type="EC" id="2.7.11.1"/>
    </reaction>
</comment>
<gene>
    <name evidence="16" type="ordered locus">DEHA2G04906g</name>
</gene>
<dbReference type="EC" id="2.7.11.1" evidence="2"/>
<evidence type="ECO:0000256" key="8">
    <source>
        <dbReference type="ARBA" id="ARBA00047899"/>
    </source>
</evidence>
<name>Q6BJ62_DEBHA</name>
<organism evidence="16 17">
    <name type="scientific">Debaryomyces hansenii (strain ATCC 36239 / CBS 767 / BCRC 21394 / JCM 1990 / NBRC 0083 / IGC 2968)</name>
    <name type="common">Yeast</name>
    <name type="synonym">Torulaspora hansenii</name>
    <dbReference type="NCBI Taxonomy" id="284592"/>
    <lineage>
        <taxon>Eukaryota</taxon>
        <taxon>Fungi</taxon>
        <taxon>Dikarya</taxon>
        <taxon>Ascomycota</taxon>
        <taxon>Saccharomycotina</taxon>
        <taxon>Pichiomycetes</taxon>
        <taxon>Debaryomycetaceae</taxon>
        <taxon>Debaryomyces</taxon>
    </lineage>
</organism>
<evidence type="ECO:0000256" key="9">
    <source>
        <dbReference type="ARBA" id="ARBA00048679"/>
    </source>
</evidence>
<evidence type="ECO:0000313" key="17">
    <source>
        <dbReference type="Proteomes" id="UP000000599"/>
    </source>
</evidence>
<dbReference type="Pfam" id="PF00069">
    <property type="entry name" value="Pkinase"/>
    <property type="match status" value="1"/>
</dbReference>
<feature type="domain" description="Protein kinase" evidence="15">
    <location>
        <begin position="25"/>
        <end position="303"/>
    </location>
</feature>
<feature type="compositionally biased region" description="Polar residues" evidence="14">
    <location>
        <begin position="563"/>
        <end position="588"/>
    </location>
</feature>
<evidence type="ECO:0000256" key="1">
    <source>
        <dbReference type="ARBA" id="ARBA00010006"/>
    </source>
</evidence>
<dbReference type="Gene3D" id="3.30.200.20">
    <property type="entry name" value="Phosphorylase Kinase, domain 1"/>
    <property type="match status" value="1"/>
</dbReference>
<dbReference type="FunFam" id="1.10.510.10:FF:000534">
    <property type="entry name" value="Serine/threonine-protein kinase PKH2"/>
    <property type="match status" value="1"/>
</dbReference>
<dbReference type="AlphaFoldDB" id="Q6BJ62"/>